<sequence length="334" mass="36050">MSNSTGHISYKACTEVGPFCPVEATVLGYYPNLGVNAFLAAVFGLCMVGLVGTGIWKRTWGYSLALTAGCILEFAGYIARAMLHENPWNADAFQTQICAIILAPTLICISIYLTLKHVTLSLNPALSRIRPRLYPLIFVPADVSCLVLQAIGGSLAASAGYDKPELLLAGDRVIIAGIALQSAVLGFFGVVCVDYFLRVKRWVASGEAAETSPDALATWHDRRFRTFCYAVAGAYAGILIRCIYRIAEMAGGWGNPIMQDEPSFVVLEGFCIVIPVVLLTAFPPGFLFPAMAQREAQRFRRKGGRKGGEKVDISPVSSDEGQTEQKTAPEALNV</sequence>
<comment type="caution">
    <text evidence="1">The sequence shown here is derived from an EMBL/GenBank/DDBJ whole genome shotgun (WGS) entry which is preliminary data.</text>
</comment>
<accession>A0ACB9YVQ2</accession>
<keyword evidence="2" id="KW-1185">Reference proteome</keyword>
<reference evidence="1 2" key="1">
    <citation type="journal article" date="2022" name="New Phytol.">
        <title>Ecological generalism drives hyperdiversity of secondary metabolite gene clusters in xylarialean endophytes.</title>
        <authorList>
            <person name="Franco M.E.E."/>
            <person name="Wisecaver J.H."/>
            <person name="Arnold A.E."/>
            <person name="Ju Y.M."/>
            <person name="Slot J.C."/>
            <person name="Ahrendt S."/>
            <person name="Moore L.P."/>
            <person name="Eastman K.E."/>
            <person name="Scott K."/>
            <person name="Konkel Z."/>
            <person name="Mondo S.J."/>
            <person name="Kuo A."/>
            <person name="Hayes R.D."/>
            <person name="Haridas S."/>
            <person name="Andreopoulos B."/>
            <person name="Riley R."/>
            <person name="LaButti K."/>
            <person name="Pangilinan J."/>
            <person name="Lipzen A."/>
            <person name="Amirebrahimi M."/>
            <person name="Yan J."/>
            <person name="Adam C."/>
            <person name="Keymanesh K."/>
            <person name="Ng V."/>
            <person name="Louie K."/>
            <person name="Northen T."/>
            <person name="Drula E."/>
            <person name="Henrissat B."/>
            <person name="Hsieh H.M."/>
            <person name="Youens-Clark K."/>
            <person name="Lutzoni F."/>
            <person name="Miadlikowska J."/>
            <person name="Eastwood D.C."/>
            <person name="Hamelin R.C."/>
            <person name="Grigoriev I.V."/>
            <person name="U'Ren J.M."/>
        </authorList>
    </citation>
    <scope>NUCLEOTIDE SEQUENCE [LARGE SCALE GENOMIC DNA]</scope>
    <source>
        <strain evidence="1 2">CBS 119005</strain>
    </source>
</reference>
<protein>
    <submittedName>
        <fullName evidence="1">RTA1-domain-containing protein</fullName>
    </submittedName>
</protein>
<gene>
    <name evidence="1" type="ORF">F4820DRAFT_373684</name>
</gene>
<proteinExistence type="predicted"/>
<name>A0ACB9YVQ2_9PEZI</name>
<organism evidence="1 2">
    <name type="scientific">Hypoxylon rubiginosum</name>
    <dbReference type="NCBI Taxonomy" id="110542"/>
    <lineage>
        <taxon>Eukaryota</taxon>
        <taxon>Fungi</taxon>
        <taxon>Dikarya</taxon>
        <taxon>Ascomycota</taxon>
        <taxon>Pezizomycotina</taxon>
        <taxon>Sordariomycetes</taxon>
        <taxon>Xylariomycetidae</taxon>
        <taxon>Xylariales</taxon>
        <taxon>Hypoxylaceae</taxon>
        <taxon>Hypoxylon</taxon>
    </lineage>
</organism>
<evidence type="ECO:0000313" key="1">
    <source>
        <dbReference type="EMBL" id="KAI4863423.1"/>
    </source>
</evidence>
<dbReference type="Proteomes" id="UP001497700">
    <property type="component" value="Unassembled WGS sequence"/>
</dbReference>
<evidence type="ECO:0000313" key="2">
    <source>
        <dbReference type="Proteomes" id="UP001497700"/>
    </source>
</evidence>
<dbReference type="EMBL" id="MU393504">
    <property type="protein sequence ID" value="KAI4863423.1"/>
    <property type="molecule type" value="Genomic_DNA"/>
</dbReference>